<name>A0ACC1BGI2_9ROSI</name>
<dbReference type="EMBL" id="CM047901">
    <property type="protein sequence ID" value="KAJ0097958.1"/>
    <property type="molecule type" value="Genomic_DNA"/>
</dbReference>
<dbReference type="Proteomes" id="UP001164250">
    <property type="component" value="Chromosome 5"/>
</dbReference>
<keyword evidence="2" id="KW-1185">Reference proteome</keyword>
<gene>
    <name evidence="1" type="ORF">Patl1_28807</name>
</gene>
<organism evidence="1 2">
    <name type="scientific">Pistacia atlantica</name>
    <dbReference type="NCBI Taxonomy" id="434234"/>
    <lineage>
        <taxon>Eukaryota</taxon>
        <taxon>Viridiplantae</taxon>
        <taxon>Streptophyta</taxon>
        <taxon>Embryophyta</taxon>
        <taxon>Tracheophyta</taxon>
        <taxon>Spermatophyta</taxon>
        <taxon>Magnoliopsida</taxon>
        <taxon>eudicotyledons</taxon>
        <taxon>Gunneridae</taxon>
        <taxon>Pentapetalae</taxon>
        <taxon>rosids</taxon>
        <taxon>malvids</taxon>
        <taxon>Sapindales</taxon>
        <taxon>Anacardiaceae</taxon>
        <taxon>Pistacia</taxon>
    </lineage>
</organism>
<proteinExistence type="predicted"/>
<protein>
    <submittedName>
        <fullName evidence="1">Uncharacterized protein</fullName>
    </submittedName>
</protein>
<sequence>MLQPPTIMDPLILLSSLVALSMFMYYLYQSKKPITHKTARCSVPEVGGAWPIIGHMHLFGGRKLIYRTLSDMADNYGSVFTIWLGSHKALVVSKWEIAKEIFTVHDSAFSSRPNMAASKLLCYDYAMFGFAPYGPYWREMRKIITVELLSNYKLDMFKHIRASEVQTSIKELYKTYLSRSSTEGGVLVEMKQWFKDLSYNVILRMVAGRRLSGSSDDGDKERSRRCQNLITDFFYLLGVFVLSDAVPSLGWLDFGGYKKAMKRTAKELDALAGEWLEEHKQRRLLGGETKEEYDFMDFMMTILEEAKMPSFDADTIYKATCLNLVAASDSNMVVLTWALSLLLNNPHVLKKAQDELDIHVGKDRHVEESDIKNLVYLQAIVKETFRVQPPAPVIPRSADKDCTLSNGYHVAAGTRLMLNDTDLRGLNFELIPFGCGRRSCAGIQLALQVVHLTLASLLQSFEVMKPSNDPVDMTQSPGLLNEKVTPLEVLITPRLDSKLYINLLALSICIYQSYQSKKPITHKTTRCGVPEAGGAWPIIGHMHLFGGRKLIYRTLSEMADNYGSVFTIRLGQTLAASKLLCYDYAMFGFAPYGPYWREMRKIITVELLSNDKLDMFKHIRALEVQTSIKELYKTYLSRSSTESGVLVEMKQWFKDLTFNVTLRMVAGRRFSGSGDDEEKGRARHCQKLINNFFYLFGVFVLSDAIPSLGWLDFGGYKKAMKKTAKELDAPCWRMAGGA</sequence>
<evidence type="ECO:0000313" key="1">
    <source>
        <dbReference type="EMBL" id="KAJ0097958.1"/>
    </source>
</evidence>
<comment type="caution">
    <text evidence="1">The sequence shown here is derived from an EMBL/GenBank/DDBJ whole genome shotgun (WGS) entry which is preliminary data.</text>
</comment>
<reference evidence="2" key="1">
    <citation type="journal article" date="2023" name="G3 (Bethesda)">
        <title>Genome assembly and association tests identify interacting loci associated with vigor, precocity, and sex in interspecific pistachio rootstocks.</title>
        <authorList>
            <person name="Palmer W."/>
            <person name="Jacygrad E."/>
            <person name="Sagayaradj S."/>
            <person name="Cavanaugh K."/>
            <person name="Han R."/>
            <person name="Bertier L."/>
            <person name="Beede B."/>
            <person name="Kafkas S."/>
            <person name="Golino D."/>
            <person name="Preece J."/>
            <person name="Michelmore R."/>
        </authorList>
    </citation>
    <scope>NUCLEOTIDE SEQUENCE [LARGE SCALE GENOMIC DNA]</scope>
</reference>
<evidence type="ECO:0000313" key="2">
    <source>
        <dbReference type="Proteomes" id="UP001164250"/>
    </source>
</evidence>
<accession>A0ACC1BGI2</accession>